<dbReference type="Proteomes" id="UP001153076">
    <property type="component" value="Unassembled WGS sequence"/>
</dbReference>
<organism evidence="2 3">
    <name type="scientific">Carnegiea gigantea</name>
    <dbReference type="NCBI Taxonomy" id="171969"/>
    <lineage>
        <taxon>Eukaryota</taxon>
        <taxon>Viridiplantae</taxon>
        <taxon>Streptophyta</taxon>
        <taxon>Embryophyta</taxon>
        <taxon>Tracheophyta</taxon>
        <taxon>Spermatophyta</taxon>
        <taxon>Magnoliopsida</taxon>
        <taxon>eudicotyledons</taxon>
        <taxon>Gunneridae</taxon>
        <taxon>Pentapetalae</taxon>
        <taxon>Caryophyllales</taxon>
        <taxon>Cactineae</taxon>
        <taxon>Cactaceae</taxon>
        <taxon>Cactoideae</taxon>
        <taxon>Echinocereeae</taxon>
        <taxon>Carnegiea</taxon>
    </lineage>
</organism>
<reference evidence="2" key="1">
    <citation type="submission" date="2022-04" db="EMBL/GenBank/DDBJ databases">
        <title>Carnegiea gigantea Genome sequencing and assembly v2.</title>
        <authorList>
            <person name="Copetti D."/>
            <person name="Sanderson M.J."/>
            <person name="Burquez A."/>
            <person name="Wojciechowski M.F."/>
        </authorList>
    </citation>
    <scope>NUCLEOTIDE SEQUENCE</scope>
    <source>
        <strain evidence="2">SGP5-SGP5p</strain>
        <tissue evidence="2">Aerial part</tissue>
    </source>
</reference>
<feature type="region of interest" description="Disordered" evidence="1">
    <location>
        <begin position="15"/>
        <end position="36"/>
    </location>
</feature>
<evidence type="ECO:0000256" key="1">
    <source>
        <dbReference type="SAM" id="MobiDB-lite"/>
    </source>
</evidence>
<protein>
    <submittedName>
        <fullName evidence="2">Uncharacterized protein</fullName>
    </submittedName>
</protein>
<proteinExistence type="predicted"/>
<gene>
    <name evidence="2" type="ORF">Cgig2_019158</name>
</gene>
<sequence>MEAWLGDNARRLRRAQASHPADPLTNPALAGDPSMGRTTSFPSFRDTVQAMEYIRDNVRWSMRETSSLRPNLLPLHFMAYCPNLHMLPHMLEMVQAIFYAMVVNDTAKLRLIRGETGETLMLDLRKLRWYIIEAWLLSIKDKLKDAQVSSPGGDGV</sequence>
<evidence type="ECO:0000313" key="2">
    <source>
        <dbReference type="EMBL" id="KAJ8422441.1"/>
    </source>
</evidence>
<name>A0A9Q1GKL1_9CARY</name>
<dbReference type="AlphaFoldDB" id="A0A9Q1GKL1"/>
<evidence type="ECO:0000313" key="3">
    <source>
        <dbReference type="Proteomes" id="UP001153076"/>
    </source>
</evidence>
<accession>A0A9Q1GKL1</accession>
<dbReference type="EMBL" id="JAKOGI010002253">
    <property type="protein sequence ID" value="KAJ8422441.1"/>
    <property type="molecule type" value="Genomic_DNA"/>
</dbReference>
<comment type="caution">
    <text evidence="2">The sequence shown here is derived from an EMBL/GenBank/DDBJ whole genome shotgun (WGS) entry which is preliminary data.</text>
</comment>
<keyword evidence="3" id="KW-1185">Reference proteome</keyword>